<gene>
    <name evidence="2" type="ORF">UFOVP175_16</name>
</gene>
<dbReference type="InterPro" id="IPR019288">
    <property type="entry name" value="3'-5'_exonuclease_PolB-like"/>
</dbReference>
<evidence type="ECO:0000259" key="1">
    <source>
        <dbReference type="Pfam" id="PF10108"/>
    </source>
</evidence>
<protein>
    <submittedName>
        <fullName evidence="2">Predicted 3'-5' exonuclease, PolB-like</fullName>
    </submittedName>
</protein>
<keyword evidence="2" id="KW-0378">Hydrolase</keyword>
<proteinExistence type="predicted"/>
<reference evidence="2" key="1">
    <citation type="submission" date="2020-05" db="EMBL/GenBank/DDBJ databases">
        <authorList>
            <person name="Chiriac C."/>
            <person name="Salcher M."/>
            <person name="Ghai R."/>
            <person name="Kavagutti S V."/>
        </authorList>
    </citation>
    <scope>NUCLEOTIDE SEQUENCE</scope>
</reference>
<dbReference type="Pfam" id="PF10108">
    <property type="entry name" value="DNA_pol_B_exo2"/>
    <property type="match status" value="1"/>
</dbReference>
<evidence type="ECO:0000313" key="2">
    <source>
        <dbReference type="EMBL" id="CAB5194705.1"/>
    </source>
</evidence>
<dbReference type="SUPFAM" id="SSF53098">
    <property type="entry name" value="Ribonuclease H-like"/>
    <property type="match status" value="1"/>
</dbReference>
<accession>A0A6J7WEM6</accession>
<keyword evidence="2" id="KW-0540">Nuclease</keyword>
<name>A0A6J7WEM6_9CAUD</name>
<feature type="domain" description="Predicted 3'-5' exonuclease PolB-like" evidence="1">
    <location>
        <begin position="86"/>
        <end position="206"/>
    </location>
</feature>
<organism evidence="2">
    <name type="scientific">uncultured Caudovirales phage</name>
    <dbReference type="NCBI Taxonomy" id="2100421"/>
    <lineage>
        <taxon>Viruses</taxon>
        <taxon>Duplodnaviria</taxon>
        <taxon>Heunggongvirae</taxon>
        <taxon>Uroviricota</taxon>
        <taxon>Caudoviricetes</taxon>
        <taxon>Peduoviridae</taxon>
        <taxon>Maltschvirus</taxon>
        <taxon>Maltschvirus maltsch</taxon>
    </lineage>
</organism>
<dbReference type="GO" id="GO:0004527">
    <property type="term" value="F:exonuclease activity"/>
    <property type="evidence" value="ECO:0007669"/>
    <property type="project" value="UniProtKB-KW"/>
</dbReference>
<dbReference type="InterPro" id="IPR036397">
    <property type="entry name" value="RNaseH_sf"/>
</dbReference>
<dbReference type="GO" id="GO:0003676">
    <property type="term" value="F:nucleic acid binding"/>
    <property type="evidence" value="ECO:0007669"/>
    <property type="project" value="InterPro"/>
</dbReference>
<dbReference type="Gene3D" id="3.30.420.10">
    <property type="entry name" value="Ribonuclease H-like superfamily/Ribonuclease H"/>
    <property type="match status" value="1"/>
</dbReference>
<sequence length="220" mass="25000">MPANPNIYFDIETGPLPLSELVIPPFDPAAVKLGNIKNPDLIAEKIQRAEETHTADYIRTAALDALSGQVLCIGYRIEHQQAGVFSSEPGGEAAMLREWWNLLTYYERNPKLIGFNVKPFDLPFLIKRSWKHRIQVPYWLRQGRYWNDLIIDLREVWQLGDNRSHGSLAAISRHLGLGEKAGNGADFSTLWNTDRQAAINYCLRDVELTQKVADILIPAY</sequence>
<dbReference type="InterPro" id="IPR012337">
    <property type="entry name" value="RNaseH-like_sf"/>
</dbReference>
<dbReference type="EMBL" id="LR798221">
    <property type="protein sequence ID" value="CAB5194705.1"/>
    <property type="molecule type" value="Genomic_DNA"/>
</dbReference>
<keyword evidence="2" id="KW-0269">Exonuclease</keyword>